<sequence>MEVTPPTVRNSFISLCLVNAQSIRNKTIDLVEYVCENKFDLVAITETWLRNIDDAITVELCPGGYKFAEFPRVRCGGGGIGLLYKNNLRVTTIRSGEEDSFKYLELLAEVSSSRKLRGIYRPSYSEYHKVSIGTFIRQFSNYMQSVIYQRNTSSF</sequence>
<gene>
    <name evidence="1" type="ORF">PACLA_8A055210</name>
</gene>
<name>A0A7D9EDJ0_PARCT</name>
<dbReference type="PANTHER" id="PTHR46670">
    <property type="entry name" value="ENDO/EXONUCLEASE/PHOSPHATASE DOMAIN-CONTAINING PROTEIN"/>
    <property type="match status" value="1"/>
</dbReference>
<reference evidence="1" key="1">
    <citation type="submission" date="2020-04" db="EMBL/GenBank/DDBJ databases">
        <authorList>
            <person name="Alioto T."/>
            <person name="Alioto T."/>
            <person name="Gomez Garrido J."/>
        </authorList>
    </citation>
    <scope>NUCLEOTIDE SEQUENCE</scope>
    <source>
        <strain evidence="1">A484AB</strain>
    </source>
</reference>
<organism evidence="1 2">
    <name type="scientific">Paramuricea clavata</name>
    <name type="common">Red gorgonian</name>
    <name type="synonym">Violescent sea-whip</name>
    <dbReference type="NCBI Taxonomy" id="317549"/>
    <lineage>
        <taxon>Eukaryota</taxon>
        <taxon>Metazoa</taxon>
        <taxon>Cnidaria</taxon>
        <taxon>Anthozoa</taxon>
        <taxon>Octocorallia</taxon>
        <taxon>Malacalcyonacea</taxon>
        <taxon>Plexauridae</taxon>
        <taxon>Paramuricea</taxon>
    </lineage>
</organism>
<evidence type="ECO:0000313" key="2">
    <source>
        <dbReference type="Proteomes" id="UP001152795"/>
    </source>
</evidence>
<protein>
    <submittedName>
        <fullName evidence="1">Uncharacterized protein</fullName>
    </submittedName>
</protein>
<dbReference type="EMBL" id="CACRXK020005927">
    <property type="protein sequence ID" value="CAB4007827.1"/>
    <property type="molecule type" value="Genomic_DNA"/>
</dbReference>
<dbReference type="SUPFAM" id="SSF56219">
    <property type="entry name" value="DNase I-like"/>
    <property type="match status" value="1"/>
</dbReference>
<dbReference type="PANTHER" id="PTHR46670:SF3">
    <property type="entry name" value="ENDONUCLEASE_EXONUCLEASE_PHOSPHATASE DOMAIN-CONTAINING PROTEIN"/>
    <property type="match status" value="1"/>
</dbReference>
<proteinExistence type="predicted"/>
<dbReference type="InterPro" id="IPR036691">
    <property type="entry name" value="Endo/exonu/phosph_ase_sf"/>
</dbReference>
<dbReference type="AlphaFoldDB" id="A0A7D9EDJ0"/>
<comment type="caution">
    <text evidence="1">The sequence shown here is derived from an EMBL/GenBank/DDBJ whole genome shotgun (WGS) entry which is preliminary data.</text>
</comment>
<accession>A0A7D9EDJ0</accession>
<dbReference type="Proteomes" id="UP001152795">
    <property type="component" value="Unassembled WGS sequence"/>
</dbReference>
<dbReference type="OrthoDB" id="5988992at2759"/>
<dbReference type="Gene3D" id="3.60.10.10">
    <property type="entry name" value="Endonuclease/exonuclease/phosphatase"/>
    <property type="match status" value="1"/>
</dbReference>
<evidence type="ECO:0000313" key="1">
    <source>
        <dbReference type="EMBL" id="CAB4007827.1"/>
    </source>
</evidence>
<keyword evidence="2" id="KW-1185">Reference proteome</keyword>